<dbReference type="InterPro" id="IPR005545">
    <property type="entry name" value="YCII"/>
</dbReference>
<evidence type="ECO:0000313" key="3">
    <source>
        <dbReference type="EMBL" id="NMM04090.1"/>
    </source>
</evidence>
<comment type="similarity">
    <text evidence="1">Belongs to the YciI family.</text>
</comment>
<dbReference type="AlphaFoldDB" id="A0A848IS93"/>
<accession>A0A848IS93</accession>
<dbReference type="RefSeq" id="WP_169490858.1">
    <property type="nucleotide sequence ID" value="NZ_JABBGJ010000070.1"/>
</dbReference>
<dbReference type="EMBL" id="JABBGJ010000070">
    <property type="protein sequence ID" value="NMM04090.1"/>
    <property type="molecule type" value="Genomic_DNA"/>
</dbReference>
<dbReference type="Gene3D" id="3.30.70.1060">
    <property type="entry name" value="Dimeric alpha+beta barrel"/>
    <property type="match status" value="1"/>
</dbReference>
<name>A0A848IS93_9BURK</name>
<proteinExistence type="inferred from homology"/>
<dbReference type="Proteomes" id="UP000544134">
    <property type="component" value="Unassembled WGS sequence"/>
</dbReference>
<dbReference type="Pfam" id="PF03795">
    <property type="entry name" value="YCII"/>
    <property type="match status" value="1"/>
</dbReference>
<dbReference type="SUPFAM" id="SSF54909">
    <property type="entry name" value="Dimeric alpha+beta barrel"/>
    <property type="match status" value="1"/>
</dbReference>
<comment type="caution">
    <text evidence="3">The sequence shown here is derived from an EMBL/GenBank/DDBJ whole genome shotgun (WGS) entry which is preliminary data.</text>
</comment>
<protein>
    <submittedName>
        <fullName evidence="3">YciI family protein</fullName>
    </submittedName>
</protein>
<feature type="domain" description="YCII-related" evidence="2">
    <location>
        <begin position="1"/>
        <end position="93"/>
    </location>
</feature>
<dbReference type="InterPro" id="IPR051807">
    <property type="entry name" value="Sec-metab_biosynth-assoc"/>
</dbReference>
<dbReference type="PANTHER" id="PTHR33606">
    <property type="entry name" value="PROTEIN YCII"/>
    <property type="match status" value="1"/>
</dbReference>
<evidence type="ECO:0000313" key="4">
    <source>
        <dbReference type="Proteomes" id="UP000544134"/>
    </source>
</evidence>
<organism evidence="3 4">
    <name type="scientific">Paraburkholderia polaris</name>
    <dbReference type="NCBI Taxonomy" id="2728848"/>
    <lineage>
        <taxon>Bacteria</taxon>
        <taxon>Pseudomonadati</taxon>
        <taxon>Pseudomonadota</taxon>
        <taxon>Betaproteobacteria</taxon>
        <taxon>Burkholderiales</taxon>
        <taxon>Burkholderiaceae</taxon>
        <taxon>Paraburkholderia</taxon>
    </lineage>
</organism>
<evidence type="ECO:0000256" key="1">
    <source>
        <dbReference type="ARBA" id="ARBA00007689"/>
    </source>
</evidence>
<sequence length="98" mass="11095">MLYVRICFDKPGTTELREMHRAAHRAYFKPNLEAGADVRLVQAGPMCVSDQDDTNLGSFMILEADSLAAAQRFHEGDPFTQVGLYGQVFIHRWDRHVG</sequence>
<dbReference type="InterPro" id="IPR011008">
    <property type="entry name" value="Dimeric_a/b-barrel"/>
</dbReference>
<keyword evidence="4" id="KW-1185">Reference proteome</keyword>
<dbReference type="PANTHER" id="PTHR33606:SF3">
    <property type="entry name" value="PROTEIN YCII"/>
    <property type="match status" value="1"/>
</dbReference>
<reference evidence="3 4" key="1">
    <citation type="submission" date="2020-04" db="EMBL/GenBank/DDBJ databases">
        <title>Paraburkholderia sp. RP-4-7 isolated from soil.</title>
        <authorList>
            <person name="Dahal R.H."/>
        </authorList>
    </citation>
    <scope>NUCLEOTIDE SEQUENCE [LARGE SCALE GENOMIC DNA]</scope>
    <source>
        <strain evidence="3 4">RP-4-7</strain>
    </source>
</reference>
<gene>
    <name evidence="3" type="ORF">HHL24_40305</name>
</gene>
<evidence type="ECO:0000259" key="2">
    <source>
        <dbReference type="Pfam" id="PF03795"/>
    </source>
</evidence>